<dbReference type="STRING" id="452637.Oter_2495"/>
<dbReference type="RefSeq" id="WP_012375312.1">
    <property type="nucleotide sequence ID" value="NC_010571.1"/>
</dbReference>
<keyword evidence="6" id="KW-0408">Iron</keyword>
<dbReference type="InterPro" id="IPR036942">
    <property type="entry name" value="Beta-barrel_TonB_sf"/>
</dbReference>
<keyword evidence="7" id="KW-0406">Ion transport</keyword>
<feature type="domain" description="TonB-dependent receptor plug" evidence="12">
    <location>
        <begin position="73"/>
        <end position="185"/>
    </location>
</feature>
<protein>
    <submittedName>
        <fullName evidence="13">TonB-dependent receptor plug</fullName>
    </submittedName>
</protein>
<evidence type="ECO:0000256" key="4">
    <source>
        <dbReference type="ARBA" id="ARBA00022496"/>
    </source>
</evidence>
<comment type="subcellular location">
    <subcellularLocation>
        <location evidence="1">Cell outer membrane</location>
        <topology evidence="1">Multi-pass membrane protein</topology>
    </subcellularLocation>
</comment>
<evidence type="ECO:0000256" key="3">
    <source>
        <dbReference type="ARBA" id="ARBA00022452"/>
    </source>
</evidence>
<gene>
    <name evidence="13" type="ordered locus">Oter_2495</name>
</gene>
<evidence type="ECO:0000256" key="9">
    <source>
        <dbReference type="ARBA" id="ARBA00023136"/>
    </source>
</evidence>
<dbReference type="Gene3D" id="2.170.130.10">
    <property type="entry name" value="TonB-dependent receptor, plug domain"/>
    <property type="match status" value="1"/>
</dbReference>
<evidence type="ECO:0000256" key="6">
    <source>
        <dbReference type="ARBA" id="ARBA00023004"/>
    </source>
</evidence>
<evidence type="ECO:0000256" key="1">
    <source>
        <dbReference type="ARBA" id="ARBA00004571"/>
    </source>
</evidence>
<dbReference type="GO" id="GO:0009279">
    <property type="term" value="C:cell outer membrane"/>
    <property type="evidence" value="ECO:0007669"/>
    <property type="project" value="UniProtKB-SubCell"/>
</dbReference>
<evidence type="ECO:0000256" key="2">
    <source>
        <dbReference type="ARBA" id="ARBA00022448"/>
    </source>
</evidence>
<feature type="signal peptide" evidence="11">
    <location>
        <begin position="1"/>
        <end position="22"/>
    </location>
</feature>
<dbReference type="OrthoDB" id="174020at2"/>
<accession>B1ZSY8</accession>
<dbReference type="InterPro" id="IPR039426">
    <property type="entry name" value="TonB-dep_rcpt-like"/>
</dbReference>
<feature type="chain" id="PRO_5002772068" evidence="11">
    <location>
        <begin position="23"/>
        <end position="1247"/>
    </location>
</feature>
<keyword evidence="8" id="KW-0798">TonB box</keyword>
<evidence type="ECO:0000313" key="13">
    <source>
        <dbReference type="EMBL" id="ACB75777.1"/>
    </source>
</evidence>
<evidence type="ECO:0000256" key="7">
    <source>
        <dbReference type="ARBA" id="ARBA00023065"/>
    </source>
</evidence>
<keyword evidence="4" id="KW-0410">Iron transport</keyword>
<keyword evidence="3" id="KW-1134">Transmembrane beta strand</keyword>
<dbReference type="HOGENOM" id="CLU_277051_0_0_0"/>
<proteinExistence type="predicted"/>
<evidence type="ECO:0000256" key="5">
    <source>
        <dbReference type="ARBA" id="ARBA00022692"/>
    </source>
</evidence>
<keyword evidence="9" id="KW-0472">Membrane</keyword>
<dbReference type="Proteomes" id="UP000007013">
    <property type="component" value="Chromosome"/>
</dbReference>
<evidence type="ECO:0000256" key="8">
    <source>
        <dbReference type="ARBA" id="ARBA00023077"/>
    </source>
</evidence>
<dbReference type="InterPro" id="IPR037066">
    <property type="entry name" value="Plug_dom_sf"/>
</dbReference>
<dbReference type="AlphaFoldDB" id="B1ZSY8"/>
<evidence type="ECO:0000256" key="11">
    <source>
        <dbReference type="SAM" id="SignalP"/>
    </source>
</evidence>
<dbReference type="EMBL" id="CP001032">
    <property type="protein sequence ID" value="ACB75777.1"/>
    <property type="molecule type" value="Genomic_DNA"/>
</dbReference>
<dbReference type="eggNOG" id="COG1629">
    <property type="taxonomic scope" value="Bacteria"/>
</dbReference>
<keyword evidence="14" id="KW-1185">Reference proteome</keyword>
<keyword evidence="11" id="KW-0732">Signal</keyword>
<name>B1ZSY8_OPITP</name>
<keyword evidence="10" id="KW-0998">Cell outer membrane</keyword>
<dbReference type="KEGG" id="ote:Oter_2495"/>
<organism evidence="13 14">
    <name type="scientific">Opitutus terrae (strain DSM 11246 / JCM 15787 / PB90-1)</name>
    <dbReference type="NCBI Taxonomy" id="452637"/>
    <lineage>
        <taxon>Bacteria</taxon>
        <taxon>Pseudomonadati</taxon>
        <taxon>Verrucomicrobiota</taxon>
        <taxon>Opitutia</taxon>
        <taxon>Opitutales</taxon>
        <taxon>Opitutaceae</taxon>
        <taxon>Opitutus</taxon>
    </lineage>
</organism>
<keyword evidence="2" id="KW-0813">Transport</keyword>
<evidence type="ECO:0000259" key="12">
    <source>
        <dbReference type="Pfam" id="PF07715"/>
    </source>
</evidence>
<dbReference type="PANTHER" id="PTHR32552">
    <property type="entry name" value="FERRICHROME IRON RECEPTOR-RELATED"/>
    <property type="match status" value="1"/>
</dbReference>
<dbReference type="Gene3D" id="2.40.170.20">
    <property type="entry name" value="TonB-dependent receptor, beta-barrel domain"/>
    <property type="match status" value="2"/>
</dbReference>
<dbReference type="PANTHER" id="PTHR32552:SF81">
    <property type="entry name" value="TONB-DEPENDENT OUTER MEMBRANE RECEPTOR"/>
    <property type="match status" value="1"/>
</dbReference>
<keyword evidence="13" id="KW-0675">Receptor</keyword>
<dbReference type="Pfam" id="PF07715">
    <property type="entry name" value="Plug"/>
    <property type="match status" value="1"/>
</dbReference>
<sequence>MNTRNRRRIVTLAALITHGLIAQTVTPSNTPAAGANTPEEDLVVLSPFEVRAETDRGYAATETLAGTRIRTELKDVGSAISVITKELLGDIGATDNGTLLQYTTNAEVGLTRGTYAGLENAGTVNEGTTLVSRNSANRVRGLSAADNTRDFFVTDIPWDSYNVDRIDIQRGPNAMLFGLGKPAGIINAAMRNADFKNSAQVAARYGSYGSWRASLDVNQELVDNVLAVRFATVKDDEKFQQEPAYEDDERYYGTIRFEPKQGPGSRMSLKLKYEHGEIDANRPRTVTPMDAVSVWFKPLPTTRRTNGQYNWTINDGMGKKLFDNPYDVFATELSSGNAEYIPWLNGGPLNAQQPFWLIDGASATVYNIRAGIINNGARRTDGTTLGTSDTFPGKRYATPFLGINTLNGATAVNLNLPNANYGQYRANSMLDPSIFDFYGQLIDGDTKHEFERWDSFNFDLSQTVLDDRLGLQLSYDSQNYTRGGESFLGWQPTIQMDVLQRWDDLGANPNVGRPYVVSGGGGTGNSYQSEREYYRGSLFGELRASDFLDERGFWAKLLGTHRLNAVYSDEKYVVENRTWQRKAFDTDWAGYWTMTNGLTTPIDDRNPVGIIYLGDSIANLSSAAGANIPRITGRPDLTDGNVYLFDTIWTAPASVALNAPWTVPADLAPMFSTTLPTHPSPTPAGYYQNSNPSNYKGWNKDQMLNLWSYDGGEDMRLLTRRQFADRQTKSQVVSWQSFWWDGALVGTLGWRKDEIQSLYWGHTQNGANRKILSDSPTYTPLRNESAETTSGGVVLHVNKLFRNDRWLPVNVSLSYNTSKNFDVTGIRNDLYGRQIPNPTGETKDYGVLISTKDGKYSLRVIKYEATVKGDNAGLDSGFGGVISNGLNWRNVFLYDLAAYDWSGRESPSYRNNWANAFPETGTGPWGVVNGSAEEAAVEDEAIAQWNQIQTWLTEKGFFQAWGFTPVPTANLTTRSTYAASLNGGRDPAAQYVPPSGTLYSYTATAPQNFAVTADTLSKGYEFELVANPTSNWRIAFNASKTEAFKNNVGGAAMQEFVDYMDSMLIDDEGTAHGPGRTSNGYTAAGNLPRWGGAGSAIGPSVWAPWKANYNRLKLNEGAAVPELRKWRFNVMTNYTFREGFLKGVGVGGSYRWQDKVAIGYPLIPNGPYYGFDIANPIFGPAEDAVDLWTSYERKLTNRINWKIQLNVRNAFADNGLIPISVQPDNTTWASVRVKPVQEWFVTNTFTF</sequence>
<evidence type="ECO:0000256" key="10">
    <source>
        <dbReference type="ARBA" id="ARBA00023237"/>
    </source>
</evidence>
<dbReference type="SUPFAM" id="SSF56935">
    <property type="entry name" value="Porins"/>
    <property type="match status" value="2"/>
</dbReference>
<dbReference type="InterPro" id="IPR012910">
    <property type="entry name" value="Plug_dom"/>
</dbReference>
<dbReference type="GO" id="GO:0006826">
    <property type="term" value="P:iron ion transport"/>
    <property type="evidence" value="ECO:0007669"/>
    <property type="project" value="UniProtKB-KW"/>
</dbReference>
<keyword evidence="5" id="KW-0812">Transmembrane</keyword>
<evidence type="ECO:0000313" key="14">
    <source>
        <dbReference type="Proteomes" id="UP000007013"/>
    </source>
</evidence>
<reference evidence="13 14" key="1">
    <citation type="journal article" date="2011" name="J. Bacteriol.">
        <title>Genome sequence of the verrucomicrobium Opitutus terrae PB90-1, an abundant inhabitant of rice paddy soil ecosystems.</title>
        <authorList>
            <person name="van Passel M.W."/>
            <person name="Kant R."/>
            <person name="Palva A."/>
            <person name="Copeland A."/>
            <person name="Lucas S."/>
            <person name="Lapidus A."/>
            <person name="Glavina del Rio T."/>
            <person name="Pitluck S."/>
            <person name="Goltsman E."/>
            <person name="Clum A."/>
            <person name="Sun H."/>
            <person name="Schmutz J."/>
            <person name="Larimer F.W."/>
            <person name="Land M.L."/>
            <person name="Hauser L."/>
            <person name="Kyrpides N."/>
            <person name="Mikhailova N."/>
            <person name="Richardson P.P."/>
            <person name="Janssen P.H."/>
            <person name="de Vos W.M."/>
            <person name="Smidt H."/>
        </authorList>
    </citation>
    <scope>NUCLEOTIDE SEQUENCE [LARGE SCALE GENOMIC DNA]</scope>
    <source>
        <strain evidence="14">DSM 11246 / JCM 15787 / PB90-1</strain>
    </source>
</reference>